<feature type="region of interest" description="Disordered" evidence="2">
    <location>
        <begin position="66"/>
        <end position="86"/>
    </location>
</feature>
<name>A0A6S6U9J0_9GAMM</name>
<feature type="domain" description="J" evidence="3">
    <location>
        <begin position="5"/>
        <end position="69"/>
    </location>
</feature>
<dbReference type="GO" id="GO:0051082">
    <property type="term" value="F:unfolded protein binding"/>
    <property type="evidence" value="ECO:0007669"/>
    <property type="project" value="InterPro"/>
</dbReference>
<evidence type="ECO:0000256" key="2">
    <source>
        <dbReference type="SAM" id="MobiDB-lite"/>
    </source>
</evidence>
<dbReference type="Pfam" id="PF00226">
    <property type="entry name" value="DnaJ"/>
    <property type="match status" value="1"/>
</dbReference>
<dbReference type="EMBL" id="CACVAT010000552">
    <property type="protein sequence ID" value="CAA6829866.1"/>
    <property type="molecule type" value="Genomic_DNA"/>
</dbReference>
<dbReference type="GO" id="GO:0042026">
    <property type="term" value="P:protein refolding"/>
    <property type="evidence" value="ECO:0007669"/>
    <property type="project" value="TreeGrafter"/>
</dbReference>
<dbReference type="PROSITE" id="PS00636">
    <property type="entry name" value="DNAJ_1"/>
    <property type="match status" value="1"/>
</dbReference>
<dbReference type="PRINTS" id="PR00625">
    <property type="entry name" value="JDOMAIN"/>
</dbReference>
<organism evidence="4">
    <name type="scientific">uncultured Thiotrichaceae bacterium</name>
    <dbReference type="NCBI Taxonomy" id="298394"/>
    <lineage>
        <taxon>Bacteria</taxon>
        <taxon>Pseudomonadati</taxon>
        <taxon>Pseudomonadota</taxon>
        <taxon>Gammaproteobacteria</taxon>
        <taxon>Thiotrichales</taxon>
        <taxon>Thiotrichaceae</taxon>
        <taxon>environmental samples</taxon>
    </lineage>
</organism>
<dbReference type="FunFam" id="2.60.260.20:FF:000013">
    <property type="entry name" value="DnaJ subfamily B member 11"/>
    <property type="match status" value="1"/>
</dbReference>
<evidence type="ECO:0000313" key="4">
    <source>
        <dbReference type="EMBL" id="CAA6829866.1"/>
    </source>
</evidence>
<dbReference type="SUPFAM" id="SSF46565">
    <property type="entry name" value="Chaperone J-domain"/>
    <property type="match status" value="1"/>
</dbReference>
<dbReference type="CDD" id="cd10747">
    <property type="entry name" value="DnaJ_C"/>
    <property type="match status" value="1"/>
</dbReference>
<dbReference type="PANTHER" id="PTHR43096:SF52">
    <property type="entry name" value="DNAJ HOMOLOG 1, MITOCHONDRIAL-RELATED"/>
    <property type="match status" value="1"/>
</dbReference>
<dbReference type="InterPro" id="IPR018253">
    <property type="entry name" value="DnaJ_domain_CS"/>
</dbReference>
<dbReference type="CDD" id="cd06257">
    <property type="entry name" value="DnaJ"/>
    <property type="match status" value="1"/>
</dbReference>
<dbReference type="Gene3D" id="2.60.260.20">
    <property type="entry name" value="Urease metallochaperone UreE, N-terminal domain"/>
    <property type="match status" value="2"/>
</dbReference>
<dbReference type="PROSITE" id="PS50076">
    <property type="entry name" value="DNAJ_2"/>
    <property type="match status" value="1"/>
</dbReference>
<evidence type="ECO:0000259" key="3">
    <source>
        <dbReference type="PROSITE" id="PS50076"/>
    </source>
</evidence>
<sequence>MEYKDYYKILGVERGADADEIKKAYRRQAKKYHPDVSKEANAEVHFKEVGEAYEVLKDSKKRESYDQMGSNWKQGEQFRPSDDWRSRFDFDPEYDPGMGGRGNADFSDFFSSFFGGANGGGHRGQQRPSKGENQTAKIQINLEDALNGAKRTFTLNSSSGQRTLTVNIPKGVKSGQKIRLTGQGNPGRMGAGDLLLEIEFNQHAFYKIEERDLYLNLPLAPWEAMLGATVKVPVPGGGSLGMKIPAGSKSGRKMRLKGKGIPGKPAGDLYLVLEVALPPAETEEAKAFYEKMAVDMPFNPRAAMGV</sequence>
<evidence type="ECO:0000256" key="1">
    <source>
        <dbReference type="ARBA" id="ARBA00023186"/>
    </source>
</evidence>
<dbReference type="Gene3D" id="1.10.287.110">
    <property type="entry name" value="DnaJ domain"/>
    <property type="match status" value="1"/>
</dbReference>
<dbReference type="PANTHER" id="PTHR43096">
    <property type="entry name" value="DNAJ HOMOLOG 1, MITOCHONDRIAL-RELATED"/>
    <property type="match status" value="1"/>
</dbReference>
<dbReference type="InterPro" id="IPR001623">
    <property type="entry name" value="DnaJ_domain"/>
</dbReference>
<proteinExistence type="predicted"/>
<gene>
    <name evidence="4" type="ORF">HELGO_WM23546</name>
</gene>
<dbReference type="InterPro" id="IPR008971">
    <property type="entry name" value="HSP40/DnaJ_pept-bd"/>
</dbReference>
<dbReference type="InterPro" id="IPR036869">
    <property type="entry name" value="J_dom_sf"/>
</dbReference>
<reference evidence="4" key="1">
    <citation type="submission" date="2020-01" db="EMBL/GenBank/DDBJ databases">
        <authorList>
            <person name="Meier V. D."/>
            <person name="Meier V D."/>
        </authorList>
    </citation>
    <scope>NUCLEOTIDE SEQUENCE</scope>
    <source>
        <strain evidence="4">HLG_WM_MAG_09</strain>
    </source>
</reference>
<protein>
    <submittedName>
        <fullName evidence="4">DnaJ-class molecular chaperone CbpA</fullName>
    </submittedName>
</protein>
<keyword evidence="1" id="KW-0143">Chaperone</keyword>
<accession>A0A6S6U9J0</accession>
<dbReference type="InterPro" id="IPR002939">
    <property type="entry name" value="DnaJ_C"/>
</dbReference>
<dbReference type="AlphaFoldDB" id="A0A6S6U9J0"/>
<dbReference type="SUPFAM" id="SSF49493">
    <property type="entry name" value="HSP40/DnaJ peptide-binding domain"/>
    <property type="match status" value="2"/>
</dbReference>
<dbReference type="Pfam" id="PF01556">
    <property type="entry name" value="DnaJ_C"/>
    <property type="match status" value="1"/>
</dbReference>
<dbReference type="GO" id="GO:0005737">
    <property type="term" value="C:cytoplasm"/>
    <property type="evidence" value="ECO:0007669"/>
    <property type="project" value="TreeGrafter"/>
</dbReference>
<dbReference type="SMART" id="SM00271">
    <property type="entry name" value="DnaJ"/>
    <property type="match status" value="1"/>
</dbReference>